<protein>
    <recommendedName>
        <fullName evidence="2">DUF7595 domain-containing protein</fullName>
    </recommendedName>
</protein>
<name>A0A2T7C0F0_9POAL</name>
<dbReference type="STRING" id="1504633.A0A2T7C0F0"/>
<feature type="region of interest" description="Disordered" evidence="1">
    <location>
        <begin position="1"/>
        <end position="23"/>
    </location>
</feature>
<dbReference type="InterPro" id="IPR056016">
    <property type="entry name" value="DUF7595"/>
</dbReference>
<dbReference type="AlphaFoldDB" id="A0A2T7C0F0"/>
<evidence type="ECO:0000256" key="1">
    <source>
        <dbReference type="SAM" id="MobiDB-lite"/>
    </source>
</evidence>
<dbReference type="Pfam" id="PF24523">
    <property type="entry name" value="DUF7595"/>
    <property type="match status" value="1"/>
</dbReference>
<sequence>MSPAKRRHVRASDGTTAKPLPPPPPVPVDLLLEIFARLDVATIIRCAAIPKTVRRAILDSPAAFGRRVEANGALRLRLRMLLGGAAESSSAAPAPHAASSVDQAPRQNLRFDAGILMSAEPVASRGGLIVLRHRVNYHHVRVCNALTGCASLLPPSHVSGDYPHALLAVGDAGRSFQLLVADVSLRTQVFSSDAGRWGPVVELASLPPRLPRSAPHRGSHPVVLGGGTAVHWLHGYRCIVRQDTDKAQATLMELPPNCASMMRSLPYGHRALRLAASADGELSLLVAEAWVISMWTVSAAAAEGRPSSSSAMSAPAARWTRQVVIRREAIGREDMNGGFSAQFLGFGELSSTAILLMEQIGLVRIDLRTKEALVLGSDGFKGVDAGELQLCLHETDLPSLLRAMRSF</sequence>
<dbReference type="PANTHER" id="PTHR35828:SF3">
    <property type="entry name" value="OS03G0775900 PROTEIN"/>
    <property type="match status" value="1"/>
</dbReference>
<proteinExistence type="predicted"/>
<reference evidence="3 4" key="1">
    <citation type="submission" date="2018-04" db="EMBL/GenBank/DDBJ databases">
        <title>WGS assembly of Panicum hallii var. hallii HAL2.</title>
        <authorList>
            <person name="Lovell J."/>
            <person name="Jenkins J."/>
            <person name="Lowry D."/>
            <person name="Mamidi S."/>
            <person name="Sreedasyam A."/>
            <person name="Weng X."/>
            <person name="Barry K."/>
            <person name="Bonette J."/>
            <person name="Campitelli B."/>
            <person name="Daum C."/>
            <person name="Gordon S."/>
            <person name="Gould B."/>
            <person name="Lipzen A."/>
            <person name="MacQueen A."/>
            <person name="Palacio-Mejia J."/>
            <person name="Plott C."/>
            <person name="Shakirov E."/>
            <person name="Shu S."/>
            <person name="Yoshinaga Y."/>
            <person name="Zane M."/>
            <person name="Rokhsar D."/>
            <person name="Grimwood J."/>
            <person name="Schmutz J."/>
            <person name="Juenger T."/>
        </authorList>
    </citation>
    <scope>NUCLEOTIDE SEQUENCE [LARGE SCALE GENOMIC DNA]</scope>
    <source>
        <strain evidence="4">cv. HAL2</strain>
    </source>
</reference>
<dbReference type="Gramene" id="PUZ36795">
    <property type="protein sequence ID" value="PUZ36795"/>
    <property type="gene ID" value="GQ55_9G065500"/>
</dbReference>
<organism evidence="3 4">
    <name type="scientific">Panicum hallii var. hallii</name>
    <dbReference type="NCBI Taxonomy" id="1504633"/>
    <lineage>
        <taxon>Eukaryota</taxon>
        <taxon>Viridiplantae</taxon>
        <taxon>Streptophyta</taxon>
        <taxon>Embryophyta</taxon>
        <taxon>Tracheophyta</taxon>
        <taxon>Spermatophyta</taxon>
        <taxon>Magnoliopsida</taxon>
        <taxon>Liliopsida</taxon>
        <taxon>Poales</taxon>
        <taxon>Poaceae</taxon>
        <taxon>PACMAD clade</taxon>
        <taxon>Panicoideae</taxon>
        <taxon>Panicodae</taxon>
        <taxon>Paniceae</taxon>
        <taxon>Panicinae</taxon>
        <taxon>Panicum</taxon>
        <taxon>Panicum sect. Panicum</taxon>
    </lineage>
</organism>
<accession>A0A2T7C0F0</accession>
<dbReference type="EMBL" id="CM009757">
    <property type="protein sequence ID" value="PUZ36795.1"/>
    <property type="molecule type" value="Genomic_DNA"/>
</dbReference>
<evidence type="ECO:0000259" key="2">
    <source>
        <dbReference type="Pfam" id="PF24523"/>
    </source>
</evidence>
<keyword evidence="4" id="KW-1185">Reference proteome</keyword>
<dbReference type="Proteomes" id="UP000244336">
    <property type="component" value="Chromosome 9"/>
</dbReference>
<feature type="domain" description="DUF7595" evidence="2">
    <location>
        <begin position="101"/>
        <end position="407"/>
    </location>
</feature>
<gene>
    <name evidence="3" type="ORF">GQ55_9G065500</name>
</gene>
<dbReference type="PANTHER" id="PTHR35828">
    <property type="entry name" value="OS08G0203800 PROTEIN-RELATED"/>
    <property type="match status" value="1"/>
</dbReference>
<evidence type="ECO:0000313" key="4">
    <source>
        <dbReference type="Proteomes" id="UP000244336"/>
    </source>
</evidence>
<dbReference type="OrthoDB" id="692426at2759"/>
<evidence type="ECO:0000313" key="3">
    <source>
        <dbReference type="EMBL" id="PUZ36795.1"/>
    </source>
</evidence>